<dbReference type="PANTHER" id="PTHR37534">
    <property type="entry name" value="TRANSCRIPTIONAL ACTIVATOR PROTEIN UGA3"/>
    <property type="match status" value="1"/>
</dbReference>
<dbReference type="GO" id="GO:0000976">
    <property type="term" value="F:transcription cis-regulatory region binding"/>
    <property type="evidence" value="ECO:0007669"/>
    <property type="project" value="TreeGrafter"/>
</dbReference>
<dbReference type="AlphaFoldDB" id="A0A401KWJ8"/>
<evidence type="ECO:0000259" key="7">
    <source>
        <dbReference type="PROSITE" id="PS50048"/>
    </source>
</evidence>
<dbReference type="STRING" id="105351.A0A401KWJ8"/>
<dbReference type="InterPro" id="IPR036864">
    <property type="entry name" value="Zn2-C6_fun-type_DNA-bd_sf"/>
</dbReference>
<dbReference type="Proteomes" id="UP000286921">
    <property type="component" value="Unassembled WGS sequence"/>
</dbReference>
<dbReference type="Pfam" id="PF00172">
    <property type="entry name" value="Zn_clus"/>
    <property type="match status" value="1"/>
</dbReference>
<dbReference type="GO" id="GO:0000981">
    <property type="term" value="F:DNA-binding transcription factor activity, RNA polymerase II-specific"/>
    <property type="evidence" value="ECO:0007669"/>
    <property type="project" value="InterPro"/>
</dbReference>
<keyword evidence="5" id="KW-0539">Nucleus</keyword>
<gene>
    <name evidence="8" type="ORF">AAWM_06569</name>
</gene>
<feature type="domain" description="Zn(2)-C6 fungal-type" evidence="7">
    <location>
        <begin position="4"/>
        <end position="32"/>
    </location>
</feature>
<evidence type="ECO:0000256" key="1">
    <source>
        <dbReference type="ARBA" id="ARBA00004123"/>
    </source>
</evidence>
<organism evidence="8 9">
    <name type="scientific">Aspergillus awamori</name>
    <name type="common">Black koji mold</name>
    <dbReference type="NCBI Taxonomy" id="105351"/>
    <lineage>
        <taxon>Eukaryota</taxon>
        <taxon>Fungi</taxon>
        <taxon>Dikarya</taxon>
        <taxon>Ascomycota</taxon>
        <taxon>Pezizomycotina</taxon>
        <taxon>Eurotiomycetes</taxon>
        <taxon>Eurotiomycetidae</taxon>
        <taxon>Eurotiales</taxon>
        <taxon>Aspergillaceae</taxon>
        <taxon>Aspergillus</taxon>
    </lineage>
</organism>
<protein>
    <submittedName>
        <fullName evidence="8">Acriflavine sensitivity control protein acr-2</fullName>
    </submittedName>
</protein>
<dbReference type="Pfam" id="PF11951">
    <property type="entry name" value="Fungal_trans_2"/>
    <property type="match status" value="1"/>
</dbReference>
<dbReference type="GO" id="GO:0008270">
    <property type="term" value="F:zinc ion binding"/>
    <property type="evidence" value="ECO:0007669"/>
    <property type="project" value="InterPro"/>
</dbReference>
<dbReference type="GO" id="GO:0045944">
    <property type="term" value="P:positive regulation of transcription by RNA polymerase II"/>
    <property type="evidence" value="ECO:0007669"/>
    <property type="project" value="TreeGrafter"/>
</dbReference>
<evidence type="ECO:0000256" key="3">
    <source>
        <dbReference type="ARBA" id="ARBA00023125"/>
    </source>
</evidence>
<dbReference type="PANTHER" id="PTHR37534:SF8">
    <property type="entry name" value="ZN(II)2CYS6 TRANSCRIPTION FACTOR (EUROFUNG)"/>
    <property type="match status" value="1"/>
</dbReference>
<dbReference type="CDD" id="cd00067">
    <property type="entry name" value="GAL4"/>
    <property type="match status" value="1"/>
</dbReference>
<evidence type="ECO:0000256" key="4">
    <source>
        <dbReference type="ARBA" id="ARBA00023163"/>
    </source>
</evidence>
<keyword evidence="3" id="KW-0238">DNA-binding</keyword>
<evidence type="ECO:0000313" key="9">
    <source>
        <dbReference type="Proteomes" id="UP000286921"/>
    </source>
</evidence>
<dbReference type="GO" id="GO:0005634">
    <property type="term" value="C:nucleus"/>
    <property type="evidence" value="ECO:0007669"/>
    <property type="project" value="UniProtKB-SubCell"/>
</dbReference>
<name>A0A401KWJ8_ASPAW</name>
<keyword evidence="9" id="KW-1185">Reference proteome</keyword>
<dbReference type="InterPro" id="IPR001138">
    <property type="entry name" value="Zn2Cys6_DnaBD"/>
</dbReference>
<dbReference type="EMBL" id="BDHI01000015">
    <property type="protein sequence ID" value="GCB23684.1"/>
    <property type="molecule type" value="Genomic_DNA"/>
</dbReference>
<reference evidence="8 9" key="1">
    <citation type="submission" date="2016-09" db="EMBL/GenBank/DDBJ databases">
        <title>Aspergillus awamori IFM 58123T.</title>
        <authorList>
            <person name="Kusuya Y."/>
            <person name="Shimizu M."/>
            <person name="Takahashi H."/>
            <person name="Yaguchi T."/>
        </authorList>
    </citation>
    <scope>NUCLEOTIDE SEQUENCE [LARGE SCALE GENOMIC DNA]</scope>
    <source>
        <strain evidence="8 9">IFM 58123</strain>
    </source>
</reference>
<dbReference type="Gene3D" id="4.10.240.10">
    <property type="entry name" value="Zn(2)-C6 fungal-type DNA-binding domain"/>
    <property type="match status" value="1"/>
</dbReference>
<sequence length="519" mass="58249">MEEPCYTCRRRRIRCDQSQSPCVKCATSGYQCFASRPLRWVKGLAIRGKLRGVSLATDSASPASPAKKAKSRKESDSRDSSFAPATESALSVVRSPEGHVAPLEPLISIPSTIGDFAASNLDAVSRYYLDYYNESICGLFIVYDSDRNPLRALMSLALLDHTLLKSVLALAARHRVNRHCSFHDLTIKASSDQMIANADALRFKYQAIQGIAQALGDATSRNKDTTVASIFLLVFLDLLESGSDRWNVHLEGAKRLMEPSTPDSQAVSWHDSGQTIEDLRNFLASQIYSIETLGGTFVRPKLLSQFNLLEGPQFQETVEQSFLGCPEYLLDAIRYLSARRDTIASSECHDDSTWSYFIQDTMSMIDFIQQFDCSVWASSLPYLGTVPPRGTSSLCTLAQSYKIGALIYGKRVLGALTKEYLPLEDLVQELLATIESLQNDETLYKCILWPIIIAGLECQRQEQRESVRTYMESFWEHTKCVNVINASKIIEDRWQRCDGTEPSHWIFSIGHLGRDWLLI</sequence>
<feature type="region of interest" description="Disordered" evidence="6">
    <location>
        <begin position="57"/>
        <end position="83"/>
    </location>
</feature>
<evidence type="ECO:0000256" key="6">
    <source>
        <dbReference type="SAM" id="MobiDB-lite"/>
    </source>
</evidence>
<dbReference type="SUPFAM" id="SSF57701">
    <property type="entry name" value="Zn2/Cys6 DNA-binding domain"/>
    <property type="match status" value="1"/>
</dbReference>
<evidence type="ECO:0000256" key="5">
    <source>
        <dbReference type="ARBA" id="ARBA00023242"/>
    </source>
</evidence>
<accession>A0A401KWJ8</accession>
<proteinExistence type="predicted"/>
<dbReference type="PROSITE" id="PS50048">
    <property type="entry name" value="ZN2_CY6_FUNGAL_2"/>
    <property type="match status" value="1"/>
</dbReference>
<keyword evidence="4" id="KW-0804">Transcription</keyword>
<evidence type="ECO:0000256" key="2">
    <source>
        <dbReference type="ARBA" id="ARBA00023015"/>
    </source>
</evidence>
<evidence type="ECO:0000313" key="8">
    <source>
        <dbReference type="EMBL" id="GCB23684.1"/>
    </source>
</evidence>
<comment type="caution">
    <text evidence="8">The sequence shown here is derived from an EMBL/GenBank/DDBJ whole genome shotgun (WGS) entry which is preliminary data.</text>
</comment>
<keyword evidence="2" id="KW-0805">Transcription regulation</keyword>
<dbReference type="InterPro" id="IPR021858">
    <property type="entry name" value="Fun_TF"/>
</dbReference>
<comment type="subcellular location">
    <subcellularLocation>
        <location evidence="1">Nucleus</location>
    </subcellularLocation>
</comment>